<reference evidence="2 3" key="1">
    <citation type="journal article" date="2015" name="Genome Announc.">
        <title>Expanding the biotechnology potential of lactobacilli through comparative genomics of 213 strains and associated genera.</title>
        <authorList>
            <person name="Sun Z."/>
            <person name="Harris H.M."/>
            <person name="McCann A."/>
            <person name="Guo C."/>
            <person name="Argimon S."/>
            <person name="Zhang W."/>
            <person name="Yang X."/>
            <person name="Jeffery I.B."/>
            <person name="Cooney J.C."/>
            <person name="Kagawa T.F."/>
            <person name="Liu W."/>
            <person name="Song Y."/>
            <person name="Salvetti E."/>
            <person name="Wrobel A."/>
            <person name="Rasinkangas P."/>
            <person name="Parkhill J."/>
            <person name="Rea M.C."/>
            <person name="O'Sullivan O."/>
            <person name="Ritari J."/>
            <person name="Douillard F.P."/>
            <person name="Paul Ross R."/>
            <person name="Yang R."/>
            <person name="Briner A.E."/>
            <person name="Felis G.E."/>
            <person name="de Vos W.M."/>
            <person name="Barrangou R."/>
            <person name="Klaenhammer T.R."/>
            <person name="Caufield P.W."/>
            <person name="Cui Y."/>
            <person name="Zhang H."/>
            <person name="O'Toole P.W."/>
        </authorList>
    </citation>
    <scope>NUCLEOTIDE SEQUENCE [LARGE SCALE GENOMIC DNA]</scope>
    <source>
        <strain evidence="2 3">DSM 18630</strain>
    </source>
</reference>
<dbReference type="AlphaFoldDB" id="A0A0R1VJX9"/>
<dbReference type="EMBL" id="AZGB01000018">
    <property type="protein sequence ID" value="KRM05597.1"/>
    <property type="molecule type" value="Genomic_DNA"/>
</dbReference>
<keyword evidence="3" id="KW-1185">Reference proteome</keyword>
<dbReference type="InterPro" id="IPR017946">
    <property type="entry name" value="PLC-like_Pdiesterase_TIM-brl"/>
</dbReference>
<dbReference type="PANTHER" id="PTHR46211">
    <property type="entry name" value="GLYCEROPHOSPHORYL DIESTER PHOSPHODIESTERASE"/>
    <property type="match status" value="1"/>
</dbReference>
<feature type="domain" description="GP-PDE" evidence="1">
    <location>
        <begin position="5"/>
        <end position="231"/>
    </location>
</feature>
<dbReference type="Gene3D" id="3.20.20.190">
    <property type="entry name" value="Phosphatidylinositol (PI) phosphodiesterase"/>
    <property type="match status" value="1"/>
</dbReference>
<accession>A0A0R1VJX9</accession>
<dbReference type="InterPro" id="IPR030395">
    <property type="entry name" value="GP_PDE_dom"/>
</dbReference>
<sequence>MLSQTLIFGHRGYPKKFPENSLAGFRYAIQQRIDGLEFDVHLTKDQVPVVMHDEKIDRTSNGHGQISQLTLAELQQYHLSNGEKIPTLNEFLHVVAENPVQLNLELKTDQIHYPEIEQIVLKMVTQAPLVKPVIFSSFNLPTLKICQQLAPHEQYCWLTKHRVADPQKFIQQEHLAGLHLHHYQADIACQRIWTIDNSFVARRLLKNHVAGIITNDFEKIRQLRQTITAAS</sequence>
<dbReference type="PATRIC" id="fig|1423750.3.peg.1331"/>
<dbReference type="OrthoDB" id="384721at2"/>
<evidence type="ECO:0000313" key="2">
    <source>
        <dbReference type="EMBL" id="KRM05597.1"/>
    </source>
</evidence>
<dbReference type="GO" id="GO:0006629">
    <property type="term" value="P:lipid metabolic process"/>
    <property type="evidence" value="ECO:0007669"/>
    <property type="project" value="InterPro"/>
</dbReference>
<dbReference type="Pfam" id="PF03009">
    <property type="entry name" value="GDPD"/>
    <property type="match status" value="1"/>
</dbReference>
<gene>
    <name evidence="2" type="ORF">FC89_GL001300</name>
</gene>
<dbReference type="SUPFAM" id="SSF51695">
    <property type="entry name" value="PLC-like phosphodiesterases"/>
    <property type="match status" value="1"/>
</dbReference>
<dbReference type="PROSITE" id="PS51704">
    <property type="entry name" value="GP_PDE"/>
    <property type="match status" value="1"/>
</dbReference>
<dbReference type="STRING" id="1423750.FC89_GL001300"/>
<protein>
    <submittedName>
        <fullName evidence="2">Glycerophosphoryl diester phosphodiesterase</fullName>
    </submittedName>
</protein>
<dbReference type="GO" id="GO:0008081">
    <property type="term" value="F:phosphoric diester hydrolase activity"/>
    <property type="evidence" value="ECO:0007669"/>
    <property type="project" value="InterPro"/>
</dbReference>
<name>A0A0R1VJX9_9LACO</name>
<dbReference type="PANTHER" id="PTHR46211:SF1">
    <property type="entry name" value="GLYCEROPHOSPHODIESTER PHOSPHODIESTERASE, CYTOPLASMIC"/>
    <property type="match status" value="1"/>
</dbReference>
<evidence type="ECO:0000259" key="1">
    <source>
        <dbReference type="PROSITE" id="PS51704"/>
    </source>
</evidence>
<proteinExistence type="predicted"/>
<dbReference type="Proteomes" id="UP000051451">
    <property type="component" value="Unassembled WGS sequence"/>
</dbReference>
<organism evidence="2 3">
    <name type="scientific">Liquorilactobacillus ghanensis DSM 18630</name>
    <dbReference type="NCBI Taxonomy" id="1423750"/>
    <lineage>
        <taxon>Bacteria</taxon>
        <taxon>Bacillati</taxon>
        <taxon>Bacillota</taxon>
        <taxon>Bacilli</taxon>
        <taxon>Lactobacillales</taxon>
        <taxon>Lactobacillaceae</taxon>
        <taxon>Liquorilactobacillus</taxon>
    </lineage>
</organism>
<dbReference type="RefSeq" id="WP_057872041.1">
    <property type="nucleotide sequence ID" value="NZ_AZGB01000018.1"/>
</dbReference>
<evidence type="ECO:0000313" key="3">
    <source>
        <dbReference type="Proteomes" id="UP000051451"/>
    </source>
</evidence>
<dbReference type="GeneID" id="98319312"/>
<comment type="caution">
    <text evidence="2">The sequence shown here is derived from an EMBL/GenBank/DDBJ whole genome shotgun (WGS) entry which is preliminary data.</text>
</comment>